<dbReference type="PANTHER" id="PTHR43133">
    <property type="entry name" value="RNA POLYMERASE ECF-TYPE SIGMA FACTO"/>
    <property type="match status" value="1"/>
</dbReference>
<keyword evidence="3" id="KW-0731">Sigma factor</keyword>
<evidence type="ECO:0000259" key="5">
    <source>
        <dbReference type="Pfam" id="PF04542"/>
    </source>
</evidence>
<dbReference type="InterPro" id="IPR036388">
    <property type="entry name" value="WH-like_DNA-bd_sf"/>
</dbReference>
<dbReference type="InterPro" id="IPR014284">
    <property type="entry name" value="RNA_pol_sigma-70_dom"/>
</dbReference>
<comment type="caution">
    <text evidence="7">The sequence shown here is derived from an EMBL/GenBank/DDBJ whole genome shotgun (WGS) entry which is preliminary data.</text>
</comment>
<evidence type="ECO:0000259" key="6">
    <source>
        <dbReference type="Pfam" id="PF08281"/>
    </source>
</evidence>
<organism evidence="7 8">
    <name type="scientific">candidate division CSSED10-310 bacterium</name>
    <dbReference type="NCBI Taxonomy" id="2855610"/>
    <lineage>
        <taxon>Bacteria</taxon>
        <taxon>Bacteria division CSSED10-310</taxon>
    </lineage>
</organism>
<dbReference type="InterPro" id="IPR013325">
    <property type="entry name" value="RNA_pol_sigma_r2"/>
</dbReference>
<reference evidence="7 8" key="1">
    <citation type="submission" date="2024-09" db="EMBL/GenBank/DDBJ databases">
        <title>Laminarin stimulates single cell rates of sulfate reduction while oxygen inhibits transcriptomic activity in coastal marine sediment.</title>
        <authorList>
            <person name="Lindsay M."/>
            <person name="Orcutt B."/>
            <person name="Emerson D."/>
            <person name="Stepanauskas R."/>
            <person name="D'Angelo T."/>
        </authorList>
    </citation>
    <scope>NUCLEOTIDE SEQUENCE [LARGE SCALE GENOMIC DNA]</scope>
    <source>
        <strain evidence="7">SAG AM-311-K15</strain>
    </source>
</reference>
<evidence type="ECO:0000256" key="2">
    <source>
        <dbReference type="ARBA" id="ARBA00023015"/>
    </source>
</evidence>
<keyword evidence="8" id="KW-1185">Reference proteome</keyword>
<dbReference type="InterPro" id="IPR013324">
    <property type="entry name" value="RNA_pol_sigma_r3/r4-like"/>
</dbReference>
<dbReference type="SUPFAM" id="SSF88659">
    <property type="entry name" value="Sigma3 and sigma4 domains of RNA polymerase sigma factors"/>
    <property type="match status" value="1"/>
</dbReference>
<gene>
    <name evidence="7" type="ORF">ACFL27_04245</name>
</gene>
<dbReference type="InterPro" id="IPR013249">
    <property type="entry name" value="RNA_pol_sigma70_r4_t2"/>
</dbReference>
<evidence type="ECO:0000313" key="7">
    <source>
        <dbReference type="EMBL" id="MFC1849401.1"/>
    </source>
</evidence>
<keyword evidence="2" id="KW-0805">Transcription regulation</keyword>
<dbReference type="Proteomes" id="UP001594351">
    <property type="component" value="Unassembled WGS sequence"/>
</dbReference>
<evidence type="ECO:0000256" key="3">
    <source>
        <dbReference type="ARBA" id="ARBA00023082"/>
    </source>
</evidence>
<comment type="similarity">
    <text evidence="1">Belongs to the sigma-70 factor family. ECF subfamily.</text>
</comment>
<evidence type="ECO:0000256" key="1">
    <source>
        <dbReference type="ARBA" id="ARBA00010641"/>
    </source>
</evidence>
<accession>A0ABV6YT78</accession>
<protein>
    <submittedName>
        <fullName evidence="7">RNA polymerase sigma factor</fullName>
    </submittedName>
</protein>
<dbReference type="SUPFAM" id="SSF88946">
    <property type="entry name" value="Sigma2 domain of RNA polymerase sigma factors"/>
    <property type="match status" value="1"/>
</dbReference>
<dbReference type="CDD" id="cd06171">
    <property type="entry name" value="Sigma70_r4"/>
    <property type="match status" value="1"/>
</dbReference>
<dbReference type="EMBL" id="JBHPBY010000036">
    <property type="protein sequence ID" value="MFC1849401.1"/>
    <property type="molecule type" value="Genomic_DNA"/>
</dbReference>
<keyword evidence="4" id="KW-0804">Transcription</keyword>
<dbReference type="Gene3D" id="1.10.10.10">
    <property type="entry name" value="Winged helix-like DNA-binding domain superfamily/Winged helix DNA-binding domain"/>
    <property type="match status" value="1"/>
</dbReference>
<dbReference type="InterPro" id="IPR007627">
    <property type="entry name" value="RNA_pol_sigma70_r2"/>
</dbReference>
<dbReference type="Pfam" id="PF08281">
    <property type="entry name" value="Sigma70_r4_2"/>
    <property type="match status" value="1"/>
</dbReference>
<dbReference type="Pfam" id="PF04542">
    <property type="entry name" value="Sigma70_r2"/>
    <property type="match status" value="1"/>
</dbReference>
<proteinExistence type="inferred from homology"/>
<dbReference type="PANTHER" id="PTHR43133:SF51">
    <property type="entry name" value="RNA POLYMERASE SIGMA FACTOR"/>
    <property type="match status" value="1"/>
</dbReference>
<sequence length="185" mass="21503">MTSDIELIEKTGTGSLAAFDELMIRYERLVFSIAYGFTKNRDNAMDITQDTFLKAYQKLGTYNGKSSFKSWLSGITYHLGIDWLRKNKTCARFDTERAAHVLHPVPRSQEDEMATEEYRTLILRSLDQLNPQYRQIVVLRYFKNFSIKEIAEIQKCSEGVVKNSLYRSLKKMREHLSNTERGGLL</sequence>
<name>A0ABV6YT78_UNCC1</name>
<feature type="domain" description="RNA polymerase sigma factor 70 region 4 type 2" evidence="6">
    <location>
        <begin position="121"/>
        <end position="172"/>
    </location>
</feature>
<feature type="domain" description="RNA polymerase sigma-70 region 2" evidence="5">
    <location>
        <begin position="25"/>
        <end position="88"/>
    </location>
</feature>
<dbReference type="InterPro" id="IPR039425">
    <property type="entry name" value="RNA_pol_sigma-70-like"/>
</dbReference>
<dbReference type="Gene3D" id="1.10.1740.10">
    <property type="match status" value="1"/>
</dbReference>
<evidence type="ECO:0000313" key="8">
    <source>
        <dbReference type="Proteomes" id="UP001594351"/>
    </source>
</evidence>
<dbReference type="NCBIfam" id="TIGR02937">
    <property type="entry name" value="sigma70-ECF"/>
    <property type="match status" value="1"/>
</dbReference>
<evidence type="ECO:0000256" key="4">
    <source>
        <dbReference type="ARBA" id="ARBA00023163"/>
    </source>
</evidence>